<reference evidence="1" key="1">
    <citation type="submission" date="2021-02" db="EMBL/GenBank/DDBJ databases">
        <authorList>
            <person name="Nowell W R."/>
        </authorList>
    </citation>
    <scope>NUCLEOTIDE SEQUENCE</scope>
</reference>
<sequence>LRPCKSSICIGSAIPYKSLPILPPTQPIVLNNFNSVKLES</sequence>
<dbReference type="AlphaFoldDB" id="A0A818VSF6"/>
<dbReference type="EMBL" id="CAJOBE010001109">
    <property type="protein sequence ID" value="CAF3715210.1"/>
    <property type="molecule type" value="Genomic_DNA"/>
</dbReference>
<organism evidence="1 2">
    <name type="scientific">Rotaria sordida</name>
    <dbReference type="NCBI Taxonomy" id="392033"/>
    <lineage>
        <taxon>Eukaryota</taxon>
        <taxon>Metazoa</taxon>
        <taxon>Spiralia</taxon>
        <taxon>Gnathifera</taxon>
        <taxon>Rotifera</taxon>
        <taxon>Eurotatoria</taxon>
        <taxon>Bdelloidea</taxon>
        <taxon>Philodinida</taxon>
        <taxon>Philodinidae</taxon>
        <taxon>Rotaria</taxon>
    </lineage>
</organism>
<comment type="caution">
    <text evidence="1">The sequence shown here is derived from an EMBL/GenBank/DDBJ whole genome shotgun (WGS) entry which is preliminary data.</text>
</comment>
<gene>
    <name evidence="1" type="ORF">FNK824_LOCUS10097</name>
</gene>
<proteinExistence type="predicted"/>
<feature type="non-terminal residue" evidence="1">
    <location>
        <position position="1"/>
    </location>
</feature>
<protein>
    <submittedName>
        <fullName evidence="1">Uncharacterized protein</fullName>
    </submittedName>
</protein>
<dbReference type="Proteomes" id="UP000663874">
    <property type="component" value="Unassembled WGS sequence"/>
</dbReference>
<name>A0A818VSF6_9BILA</name>
<evidence type="ECO:0000313" key="1">
    <source>
        <dbReference type="EMBL" id="CAF3715210.1"/>
    </source>
</evidence>
<accession>A0A818VSF6</accession>
<evidence type="ECO:0000313" key="2">
    <source>
        <dbReference type="Proteomes" id="UP000663874"/>
    </source>
</evidence>